<feature type="compositionally biased region" description="Low complexity" evidence="1">
    <location>
        <begin position="327"/>
        <end position="339"/>
    </location>
</feature>
<evidence type="ECO:0000313" key="2">
    <source>
        <dbReference type="EMBL" id="MBL1099128.1"/>
    </source>
</evidence>
<dbReference type="PANTHER" id="PTHR42976:SF1">
    <property type="entry name" value="GH18 DOMAIN-CONTAINING PROTEIN-RELATED"/>
    <property type="match status" value="1"/>
</dbReference>
<feature type="region of interest" description="Disordered" evidence="1">
    <location>
        <begin position="28"/>
        <end position="53"/>
    </location>
</feature>
<sequence>MRASPRMSGIAVAAAVVCAGIAVWAGQHEPSPEPRARVVPTSARSPQPAPPPPADFVPYVSAWSESGYDMAAAAGRGVKEFTLGFVVAGDGCAPVWDGGTTLDDQALDARIEAVRRAGGDVRVSFGGADGTELSTACTDVSELAAAYTQVIERYRLTKADFDVEGDSLADTAAAVRRAQAIALLQRTHEGLDVSFTLPAMPDGLTAESTAQLEAAKDEDVALSAVNIMAMNYGDELTGDMGDYAIRAATAAQARVRGVLGLSDDAAWKTLGVTPMIGLNNVSGEVFTLEDAAGLTRFAAEKGIGRLSMWSAERDRPCDDAADEASGEDGAAAPGESPGATPENRCSGIAQRPGAFEAVLRG</sequence>
<proteinExistence type="predicted"/>
<dbReference type="RefSeq" id="WP_201876527.1">
    <property type="nucleotide sequence ID" value="NZ_JAERRF010000011.1"/>
</dbReference>
<dbReference type="EMBL" id="JAERRF010000011">
    <property type="protein sequence ID" value="MBL1099128.1"/>
    <property type="molecule type" value="Genomic_DNA"/>
</dbReference>
<dbReference type="Proteomes" id="UP000634229">
    <property type="component" value="Unassembled WGS sequence"/>
</dbReference>
<dbReference type="CDD" id="cd06543">
    <property type="entry name" value="GH18_PF-ChiA-like"/>
    <property type="match status" value="1"/>
</dbReference>
<evidence type="ECO:0000313" key="3">
    <source>
        <dbReference type="Proteomes" id="UP000634229"/>
    </source>
</evidence>
<protein>
    <submittedName>
        <fullName evidence="2">Chitinase</fullName>
    </submittedName>
</protein>
<dbReference type="InterPro" id="IPR052750">
    <property type="entry name" value="GH18_Chitinase"/>
</dbReference>
<dbReference type="Gene3D" id="3.20.20.80">
    <property type="entry name" value="Glycosidases"/>
    <property type="match status" value="1"/>
</dbReference>
<comment type="caution">
    <text evidence="2">The sequence shown here is derived from an EMBL/GenBank/DDBJ whole genome shotgun (WGS) entry which is preliminary data.</text>
</comment>
<name>A0ABS1NGE5_9ACTN</name>
<dbReference type="SUPFAM" id="SSF51445">
    <property type="entry name" value="(Trans)glycosidases"/>
    <property type="match status" value="1"/>
</dbReference>
<organism evidence="2 3">
    <name type="scientific">Streptomyces coffeae</name>
    <dbReference type="NCBI Taxonomy" id="621382"/>
    <lineage>
        <taxon>Bacteria</taxon>
        <taxon>Bacillati</taxon>
        <taxon>Actinomycetota</taxon>
        <taxon>Actinomycetes</taxon>
        <taxon>Kitasatosporales</taxon>
        <taxon>Streptomycetaceae</taxon>
        <taxon>Streptomyces</taxon>
    </lineage>
</organism>
<feature type="region of interest" description="Disordered" evidence="1">
    <location>
        <begin position="310"/>
        <end position="361"/>
    </location>
</feature>
<reference evidence="2 3" key="1">
    <citation type="submission" date="2021-01" db="EMBL/GenBank/DDBJ databases">
        <title>WGS of actinomycetes isolated from Thailand.</title>
        <authorList>
            <person name="Thawai C."/>
        </authorList>
    </citation>
    <scope>NUCLEOTIDE SEQUENCE [LARGE SCALE GENOMIC DNA]</scope>
    <source>
        <strain evidence="2 3">CA1R205</strain>
    </source>
</reference>
<dbReference type="InterPro" id="IPR017853">
    <property type="entry name" value="GH"/>
</dbReference>
<keyword evidence="3" id="KW-1185">Reference proteome</keyword>
<dbReference type="PANTHER" id="PTHR42976">
    <property type="entry name" value="BIFUNCTIONAL CHITINASE/LYSOZYME-RELATED"/>
    <property type="match status" value="1"/>
</dbReference>
<evidence type="ECO:0000256" key="1">
    <source>
        <dbReference type="SAM" id="MobiDB-lite"/>
    </source>
</evidence>
<gene>
    <name evidence="2" type="ORF">JK363_21145</name>
</gene>
<accession>A0ABS1NGE5</accession>